<dbReference type="SMART" id="SM00423">
    <property type="entry name" value="PSI"/>
    <property type="match status" value="1"/>
</dbReference>
<keyword evidence="2 8" id="KW-0812">Transmembrane</keyword>
<keyword evidence="3" id="KW-0732">Signal</keyword>
<organism evidence="10 11">
    <name type="scientific">Opisthorchis viverrini</name>
    <name type="common">Southeast Asian liver fluke</name>
    <dbReference type="NCBI Taxonomy" id="6198"/>
    <lineage>
        <taxon>Eukaryota</taxon>
        <taxon>Metazoa</taxon>
        <taxon>Spiralia</taxon>
        <taxon>Lophotrochozoa</taxon>
        <taxon>Platyhelminthes</taxon>
        <taxon>Trematoda</taxon>
        <taxon>Digenea</taxon>
        <taxon>Opisthorchiida</taxon>
        <taxon>Opisthorchiata</taxon>
        <taxon>Opisthorchiidae</taxon>
        <taxon>Opisthorchis</taxon>
    </lineage>
</organism>
<feature type="domain" description="PSI" evidence="9">
    <location>
        <begin position="118"/>
        <end position="165"/>
    </location>
</feature>
<proteinExistence type="predicted"/>
<sequence length="498" mass="54671">MNTQESSIRRIQKKIDVHTYEPPIILVFLDSRGAFDSVDRFVLLETLAHQGMPRKFVNIIRSLYSQTSGRVSGELSKSFRTQSGVRSRTFRQTTYSHIMTNEEYIRPRTLVEYTPNPMCVEQLNCSSCLALSHPDGFHCAWCPKAQRCSDGYDPYTADWISKKCDVKNVTENCFEWSTATKTTNTAPKQQTLTSVNTTPASINTERLMRNKTMNGNSMRTDTIDRITSAPDNTTVSRATSDGSSENADAAGTTEVETRVMEGEPKTASRTAVNTLISTNSMPGLATNSPQNVDGDEQALTNTVLLSTLTAGNGDATNPTTLKSWIQTPFPSDTRKTETDEFSTGATTTGGLQTAETSDVVQTTVSSRNESAVPCTDVRSSCCAISGSRTLVLCVLLPLVVAILSLFLCTLALCTWKRRHRHVLRSQKPQHDQHKQAESTVSDSVKESVPEKRASCERRLTIYTCSSCGGVTRVAATGRTNSEKPTVDEPLQSQPKSSQ</sequence>
<dbReference type="InterPro" id="IPR002165">
    <property type="entry name" value="Plexin_repeat"/>
</dbReference>
<feature type="transmembrane region" description="Helical" evidence="8">
    <location>
        <begin position="389"/>
        <end position="415"/>
    </location>
</feature>
<dbReference type="InterPro" id="IPR016201">
    <property type="entry name" value="PSI"/>
</dbReference>
<dbReference type="STRING" id="6198.A0A075AHJ3"/>
<dbReference type="PANTHER" id="PTHR13055">
    <property type="entry name" value="TUMOR ENDOTHELIAL MARKER 7 RELATED"/>
    <property type="match status" value="1"/>
</dbReference>
<keyword evidence="4 8" id="KW-1133">Transmembrane helix</keyword>
<dbReference type="OrthoDB" id="6274530at2759"/>
<evidence type="ECO:0000256" key="8">
    <source>
        <dbReference type="SAM" id="Phobius"/>
    </source>
</evidence>
<gene>
    <name evidence="10" type="ORF">T265_03467</name>
</gene>
<keyword evidence="11" id="KW-1185">Reference proteome</keyword>
<feature type="region of interest" description="Disordered" evidence="7">
    <location>
        <begin position="475"/>
        <end position="498"/>
    </location>
</feature>
<dbReference type="EMBL" id="KL596668">
    <property type="protein sequence ID" value="KER29984.1"/>
    <property type="molecule type" value="Genomic_DNA"/>
</dbReference>
<comment type="subcellular location">
    <subcellularLocation>
        <location evidence="1">Membrane</location>
        <topology evidence="1">Single-pass type I membrane protein</topology>
    </subcellularLocation>
</comment>
<dbReference type="KEGG" id="ovi:T265_03467"/>
<feature type="compositionally biased region" description="Low complexity" evidence="7">
    <location>
        <begin position="343"/>
        <end position="356"/>
    </location>
</feature>
<keyword evidence="6" id="KW-0325">Glycoprotein</keyword>
<feature type="region of interest" description="Disordered" evidence="7">
    <location>
        <begin position="328"/>
        <end position="356"/>
    </location>
</feature>
<evidence type="ECO:0000256" key="4">
    <source>
        <dbReference type="ARBA" id="ARBA00022989"/>
    </source>
</evidence>
<evidence type="ECO:0000259" key="9">
    <source>
        <dbReference type="SMART" id="SM00423"/>
    </source>
</evidence>
<evidence type="ECO:0000313" key="10">
    <source>
        <dbReference type="EMBL" id="KER29984.1"/>
    </source>
</evidence>
<evidence type="ECO:0000313" key="11">
    <source>
        <dbReference type="Proteomes" id="UP000054324"/>
    </source>
</evidence>
<dbReference type="Proteomes" id="UP000054324">
    <property type="component" value="Unassembled WGS sequence"/>
</dbReference>
<evidence type="ECO:0000256" key="3">
    <source>
        <dbReference type="ARBA" id="ARBA00022729"/>
    </source>
</evidence>
<feature type="region of interest" description="Disordered" evidence="7">
    <location>
        <begin position="228"/>
        <end position="267"/>
    </location>
</feature>
<dbReference type="PANTHER" id="PTHR13055:SF12">
    <property type="entry name" value="LD40707P"/>
    <property type="match status" value="1"/>
</dbReference>
<keyword evidence="5 8" id="KW-0472">Membrane</keyword>
<dbReference type="RefSeq" id="XP_009166231.1">
    <property type="nucleotide sequence ID" value="XM_009167967.1"/>
</dbReference>
<evidence type="ECO:0000256" key="5">
    <source>
        <dbReference type="ARBA" id="ARBA00023136"/>
    </source>
</evidence>
<reference evidence="10 11" key="1">
    <citation type="submission" date="2013-11" db="EMBL/GenBank/DDBJ databases">
        <title>Opisthorchis viverrini - life in the bile duct.</title>
        <authorList>
            <person name="Young N.D."/>
            <person name="Nagarajan N."/>
            <person name="Lin S.J."/>
            <person name="Korhonen P.K."/>
            <person name="Jex A.R."/>
            <person name="Hall R.S."/>
            <person name="Safavi-Hemami H."/>
            <person name="Kaewkong W."/>
            <person name="Bertrand D."/>
            <person name="Gao S."/>
            <person name="Seet Q."/>
            <person name="Wongkham S."/>
            <person name="Teh B.T."/>
            <person name="Wongkham C."/>
            <person name="Intapan P.M."/>
            <person name="Maleewong W."/>
            <person name="Yang X."/>
            <person name="Hu M."/>
            <person name="Wang Z."/>
            <person name="Hofmann A."/>
            <person name="Sternberg P.W."/>
            <person name="Tan P."/>
            <person name="Wang J."/>
            <person name="Gasser R.B."/>
        </authorList>
    </citation>
    <scope>NUCLEOTIDE SEQUENCE [LARGE SCALE GENOMIC DNA]</scope>
</reference>
<evidence type="ECO:0000256" key="6">
    <source>
        <dbReference type="ARBA" id="ARBA00023180"/>
    </source>
</evidence>
<accession>A0A075AHJ3</accession>
<name>A0A075AHJ3_OPIVI</name>
<feature type="region of interest" description="Disordered" evidence="7">
    <location>
        <begin position="423"/>
        <end position="449"/>
    </location>
</feature>
<feature type="compositionally biased region" description="Basic and acidic residues" evidence="7">
    <location>
        <begin position="255"/>
        <end position="266"/>
    </location>
</feature>
<dbReference type="GO" id="GO:0016020">
    <property type="term" value="C:membrane"/>
    <property type="evidence" value="ECO:0007669"/>
    <property type="project" value="UniProtKB-SubCell"/>
</dbReference>
<dbReference type="AlphaFoldDB" id="A0A075AHJ3"/>
<feature type="compositionally biased region" description="Polar residues" evidence="7">
    <location>
        <begin position="229"/>
        <end position="246"/>
    </location>
</feature>
<evidence type="ECO:0000256" key="2">
    <source>
        <dbReference type="ARBA" id="ARBA00022692"/>
    </source>
</evidence>
<dbReference type="Pfam" id="PF01437">
    <property type="entry name" value="PSI"/>
    <property type="match status" value="1"/>
</dbReference>
<dbReference type="InterPro" id="IPR031152">
    <property type="entry name" value="PLXDC"/>
</dbReference>
<protein>
    <recommendedName>
        <fullName evidence="9">PSI domain-containing protein</fullName>
    </recommendedName>
</protein>
<dbReference type="GeneID" id="20317654"/>
<evidence type="ECO:0000256" key="7">
    <source>
        <dbReference type="SAM" id="MobiDB-lite"/>
    </source>
</evidence>
<dbReference type="CTD" id="20317654"/>
<evidence type="ECO:0000256" key="1">
    <source>
        <dbReference type="ARBA" id="ARBA00004479"/>
    </source>
</evidence>